<evidence type="ECO:0000313" key="3">
    <source>
        <dbReference type="Proteomes" id="UP000034156"/>
    </source>
</evidence>
<dbReference type="Proteomes" id="UP000034156">
    <property type="component" value="Chromosome"/>
</dbReference>
<evidence type="ECO:0000313" key="4">
    <source>
        <dbReference type="Proteomes" id="UP000324176"/>
    </source>
</evidence>
<dbReference type="OrthoDB" id="5294764at2"/>
<evidence type="ECO:0000313" key="2">
    <source>
        <dbReference type="EMBL" id="TYP93226.1"/>
    </source>
</evidence>
<reference evidence="3" key="1">
    <citation type="submission" date="2015-05" db="EMBL/GenBank/DDBJ databases">
        <title>Draft genome of Nitrosomonas communis strain Nm2.</title>
        <authorList>
            <person name="Kozlowski J.A."/>
            <person name="Kits K.D."/>
            <person name="Stein L.Y."/>
        </authorList>
    </citation>
    <scope>NUCLEOTIDE SEQUENCE [LARGE SCALE GENOMIC DNA]</scope>
    <source>
        <strain evidence="3">Nm2</strain>
    </source>
</reference>
<organism evidence="1 3">
    <name type="scientific">Nitrosomonas communis</name>
    <dbReference type="NCBI Taxonomy" id="44574"/>
    <lineage>
        <taxon>Bacteria</taxon>
        <taxon>Pseudomonadati</taxon>
        <taxon>Pseudomonadota</taxon>
        <taxon>Betaproteobacteria</taxon>
        <taxon>Nitrosomonadales</taxon>
        <taxon>Nitrosomonadaceae</taxon>
        <taxon>Nitrosomonas</taxon>
    </lineage>
</organism>
<evidence type="ECO:0000313" key="1">
    <source>
        <dbReference type="EMBL" id="AKH37004.1"/>
    </source>
</evidence>
<name>A0A0F7KDZ2_9PROT</name>
<dbReference type="EMBL" id="VNHT01000003">
    <property type="protein sequence ID" value="TYP93226.1"/>
    <property type="molecule type" value="Genomic_DNA"/>
</dbReference>
<reference evidence="1 3" key="2">
    <citation type="journal article" date="2016" name="Genome Announc.">
        <title>Genome Sequence of Nitrosomonas communis Strain Nm2, a Mesophilic Ammonia-Oxidizing Bacterium Isolated from Mediterranean Soil.</title>
        <authorList>
            <person name="Kozlowski J.A."/>
            <person name="Kits K.D."/>
            <person name="Stein L.Y."/>
        </authorList>
    </citation>
    <scope>NUCLEOTIDE SEQUENCE [LARGE SCALE GENOMIC DNA]</scope>
    <source>
        <strain evidence="1 3">Nm2</strain>
    </source>
</reference>
<accession>A0A0F7KDZ2</accession>
<proteinExistence type="predicted"/>
<dbReference type="GO" id="GO:0015035">
    <property type="term" value="F:protein-disulfide reductase activity"/>
    <property type="evidence" value="ECO:0007669"/>
    <property type="project" value="InterPro"/>
</dbReference>
<dbReference type="KEGG" id="nco:AAW31_03000"/>
<dbReference type="InterPro" id="IPR007263">
    <property type="entry name" value="DCC1-like"/>
</dbReference>
<dbReference type="Pfam" id="PF04134">
    <property type="entry name" value="DCC1-like"/>
    <property type="match status" value="1"/>
</dbReference>
<sequence>MSFSVDKETNPIKVYYNSACPVCKAGIENQKGKMKGCPVEWKDIHSHPALVTEIHSELEQVRERLHVVDEHGQTYIGFDAFLTIWRHSPGEKWKATLLGLPLIKQLGQVAYNQFAALLYKWNKAKKYW</sequence>
<gene>
    <name evidence="1" type="ORF">AAW31_03000</name>
    <name evidence="2" type="ORF">BCL69_100336</name>
</gene>
<keyword evidence="3" id="KW-1185">Reference proteome</keyword>
<dbReference type="EMBL" id="CP011451">
    <property type="protein sequence ID" value="AKH37004.1"/>
    <property type="molecule type" value="Genomic_DNA"/>
</dbReference>
<protein>
    <submittedName>
        <fullName evidence="1 2">Thiol-disulfide oxidoreductase</fullName>
    </submittedName>
</protein>
<dbReference type="AlphaFoldDB" id="A0A0F7KDZ2"/>
<dbReference type="Proteomes" id="UP000324176">
    <property type="component" value="Unassembled WGS sequence"/>
</dbReference>
<dbReference type="PATRIC" id="fig|44574.3.peg.713"/>
<reference evidence="2 4" key="3">
    <citation type="submission" date="2019-07" db="EMBL/GenBank/DDBJ databases">
        <title>Active sludge and wastewater microbial communities from Klosterneuburg, Austria.</title>
        <authorList>
            <person name="Wagner M."/>
        </authorList>
    </citation>
    <scope>NUCLEOTIDE SEQUENCE [LARGE SCALE GENOMIC DNA]</scope>
    <source>
        <strain evidence="2 4">Nm2</strain>
    </source>
</reference>